<dbReference type="VEuPathDB" id="MicrosporidiaDB:CWI39_1172p0010"/>
<dbReference type="GO" id="GO:0005085">
    <property type="term" value="F:guanyl-nucleotide exchange factor activity"/>
    <property type="evidence" value="ECO:0007669"/>
    <property type="project" value="TreeGrafter"/>
</dbReference>
<dbReference type="Gene3D" id="3.90.550.10">
    <property type="entry name" value="Spore Coat Polysaccharide Biosynthesis Protein SpsA, Chain A"/>
    <property type="match status" value="1"/>
</dbReference>
<name>A0A4Q9L694_9MICR</name>
<dbReference type="GO" id="GO:0005851">
    <property type="term" value="C:eukaryotic translation initiation factor 2B complex"/>
    <property type="evidence" value="ECO:0007669"/>
    <property type="project" value="TreeGrafter"/>
</dbReference>
<organism evidence="1 2">
    <name type="scientific">Hamiltosporidium magnivora</name>
    <dbReference type="NCBI Taxonomy" id="148818"/>
    <lineage>
        <taxon>Eukaryota</taxon>
        <taxon>Fungi</taxon>
        <taxon>Fungi incertae sedis</taxon>
        <taxon>Microsporidia</taxon>
        <taxon>Dubosqiidae</taxon>
        <taxon>Hamiltosporidium</taxon>
    </lineage>
</organism>
<evidence type="ECO:0000313" key="1">
    <source>
        <dbReference type="EMBL" id="TBU02371.1"/>
    </source>
</evidence>
<protein>
    <submittedName>
        <fullName evidence="1">Subunit epsilon of translation initiation factor 2B</fullName>
    </submittedName>
</protein>
<dbReference type="InterPro" id="IPR029044">
    <property type="entry name" value="Nucleotide-diphossugar_trans"/>
</dbReference>
<dbReference type="EMBL" id="PIXR01001172">
    <property type="protein sequence ID" value="TBU02371.1"/>
    <property type="molecule type" value="Genomic_DNA"/>
</dbReference>
<dbReference type="GO" id="GO:0031369">
    <property type="term" value="F:translation initiation factor binding"/>
    <property type="evidence" value="ECO:0007669"/>
    <property type="project" value="TreeGrafter"/>
</dbReference>
<reference evidence="1 2" key="1">
    <citation type="submission" date="2017-12" db="EMBL/GenBank/DDBJ databases">
        <authorList>
            <person name="Pombert J.-F."/>
            <person name="Haag K.L."/>
            <person name="Ebert D."/>
        </authorList>
    </citation>
    <scope>NUCLEOTIDE SEQUENCE [LARGE SCALE GENOMIC DNA]</scope>
    <source>
        <strain evidence="1">IL-BN-2</strain>
    </source>
</reference>
<dbReference type="PANTHER" id="PTHR45887">
    <property type="entry name" value="TRANSLATION INITIATION FACTOR EIF-2B SUBUNIT EPSILON"/>
    <property type="match status" value="1"/>
</dbReference>
<dbReference type="PANTHER" id="PTHR45887:SF1">
    <property type="entry name" value="TRANSLATION INITIATION FACTOR EIF-2B SUBUNIT EPSILON"/>
    <property type="match status" value="1"/>
</dbReference>
<dbReference type="Proteomes" id="UP000293045">
    <property type="component" value="Unassembled WGS sequence"/>
</dbReference>
<keyword evidence="1" id="KW-0648">Protein biosynthesis</keyword>
<gene>
    <name evidence="1" type="ORF">CWI39_1172p0010</name>
</gene>
<sequence>MVVFQDLNKMRRLKNNSVLLICDYYNEHVIPIEMINSKKNIALFPISNVPLIEYIVKMLEDSKFTDVYLAAGVSLPVLCEYFKNSKNRCINIKFVSIDGKNFADFMRELDEKDVEVENLLVMYANHFTTLNLKKLLTFHKTAVMKDSNVLMTIFLSKKENTDKKMVMLGRTQEKGILFYDRVTNNCDFTEAFYGAIEAHTHLDFCTNFNSPGIFVIDHHRFFPLFTEHFDFKTIEDFLIGILAFNVYEYKILYYECENTHVDSLEKISNLSLKNSVYSKVISTVEDYFQFNDDIRKGKVHSFELEKFIISSNQDNILKYKKNNGNYILENFYENKTNVVDSVIGFQTKIKESSLVNSTVFGNNCEFEGKADKCIIWDGLKFSGEFENSILVCKEDSSLVQFSRDYTVEIIEQEEDITEKNPKSFFDDFLTYLDINVVAVDLNKIDFEDARKQISLLRIVWNASTFDILEGFGMFFVKLLDVNDVDNSTIAASFLFPLLYGWTEGPREQDALLASIFELLKEGDREIRKEVIIKYGFLLMEDGFVSRDVVKKYRILIKKGLY</sequence>
<dbReference type="GO" id="GO:0003743">
    <property type="term" value="F:translation initiation factor activity"/>
    <property type="evidence" value="ECO:0007669"/>
    <property type="project" value="UniProtKB-KW"/>
</dbReference>
<accession>A0A4Q9L694</accession>
<dbReference type="AlphaFoldDB" id="A0A4Q9L694"/>
<evidence type="ECO:0000313" key="2">
    <source>
        <dbReference type="Proteomes" id="UP000293045"/>
    </source>
</evidence>
<dbReference type="InterPro" id="IPR051956">
    <property type="entry name" value="eIF2B_epsilon"/>
</dbReference>
<dbReference type="VEuPathDB" id="MicrosporidiaDB:CWI36_0197p0050"/>
<keyword evidence="1" id="KW-0396">Initiation factor</keyword>
<comment type="caution">
    <text evidence="1">The sequence shown here is derived from an EMBL/GenBank/DDBJ whole genome shotgun (WGS) entry which is preliminary data.</text>
</comment>
<dbReference type="SUPFAM" id="SSF53448">
    <property type="entry name" value="Nucleotide-diphospho-sugar transferases"/>
    <property type="match status" value="1"/>
</dbReference>
<proteinExistence type="predicted"/>